<name>A0A7T7HIE2_9HYPH</name>
<gene>
    <name evidence="2" type="ORF">JET14_15455</name>
</gene>
<feature type="transmembrane region" description="Helical" evidence="1">
    <location>
        <begin position="6"/>
        <end position="28"/>
    </location>
</feature>
<dbReference type="KEGG" id="mlut:JET14_15455"/>
<dbReference type="Proteomes" id="UP000596083">
    <property type="component" value="Chromosome"/>
</dbReference>
<dbReference type="RefSeq" id="WP_200334655.1">
    <property type="nucleotide sequence ID" value="NZ_CP066786.1"/>
</dbReference>
<evidence type="ECO:0000313" key="3">
    <source>
        <dbReference type="Proteomes" id="UP000596083"/>
    </source>
</evidence>
<evidence type="ECO:0008006" key="4">
    <source>
        <dbReference type="Google" id="ProtNLM"/>
    </source>
</evidence>
<evidence type="ECO:0000256" key="1">
    <source>
        <dbReference type="SAM" id="Phobius"/>
    </source>
</evidence>
<keyword evidence="1" id="KW-0812">Transmembrane</keyword>
<sequence length="156" mass="17414">MSKAEATIFIFAIVLLIGVGWLTIFLYIKSRLSAVRHSRIKTEGEVANIPLVAAFSGWRGVPWICWSSSDLKPTLILHADHIECRVIRRRRKPYDVVSRVDYRQTVGTANIVLEFSDSLSSFVGNTANRDTARDAIKRLAEKGCPLSARASGLLDR</sequence>
<dbReference type="EMBL" id="CP066786">
    <property type="protein sequence ID" value="QQM29684.1"/>
    <property type="molecule type" value="Genomic_DNA"/>
</dbReference>
<organism evidence="2 3">
    <name type="scientific">Martelella lutilitoris</name>
    <dbReference type="NCBI Taxonomy" id="2583532"/>
    <lineage>
        <taxon>Bacteria</taxon>
        <taxon>Pseudomonadati</taxon>
        <taxon>Pseudomonadota</taxon>
        <taxon>Alphaproteobacteria</taxon>
        <taxon>Hyphomicrobiales</taxon>
        <taxon>Aurantimonadaceae</taxon>
        <taxon>Martelella</taxon>
    </lineage>
</organism>
<protein>
    <recommendedName>
        <fullName evidence="4">DUF2550 family protein</fullName>
    </recommendedName>
</protein>
<keyword evidence="1" id="KW-0472">Membrane</keyword>
<proteinExistence type="predicted"/>
<keyword evidence="1" id="KW-1133">Transmembrane helix</keyword>
<dbReference type="AlphaFoldDB" id="A0A7T7HIE2"/>
<accession>A0A7T7HIE2</accession>
<reference evidence="2 3" key="1">
    <citation type="submission" date="2020-12" db="EMBL/GenBank/DDBJ databases">
        <authorList>
            <person name="Zheng R.K."/>
            <person name="Sun C.M."/>
        </authorList>
    </citation>
    <scope>NUCLEOTIDE SEQUENCE [LARGE SCALE GENOMIC DNA]</scope>
    <source>
        <strain evidence="2 3">ZRK001</strain>
    </source>
</reference>
<evidence type="ECO:0000313" key="2">
    <source>
        <dbReference type="EMBL" id="QQM29684.1"/>
    </source>
</evidence>